<dbReference type="Pfam" id="PF03807">
    <property type="entry name" value="F420_oxidored"/>
    <property type="match status" value="1"/>
</dbReference>
<name>A0ABT9PKQ0_9ACTO</name>
<comment type="caution">
    <text evidence="4">The sequence shown here is derived from an EMBL/GenBank/DDBJ whole genome shotgun (WGS) entry which is preliminary data.</text>
</comment>
<proteinExistence type="predicted"/>
<dbReference type="RefSeq" id="WP_307635301.1">
    <property type="nucleotide sequence ID" value="NZ_JAUSQL010000001.1"/>
</dbReference>
<protein>
    <submittedName>
        <fullName evidence="4">Dinucleotide-binding enzyme</fullName>
    </submittedName>
</protein>
<dbReference type="InterPro" id="IPR036291">
    <property type="entry name" value="NAD(P)-bd_dom_sf"/>
</dbReference>
<accession>A0ABT9PKQ0</accession>
<feature type="compositionally biased region" description="Basic and acidic residues" evidence="2">
    <location>
        <begin position="222"/>
        <end position="234"/>
    </location>
</feature>
<gene>
    <name evidence="4" type="ORF">J2S45_001985</name>
</gene>
<evidence type="ECO:0000256" key="1">
    <source>
        <dbReference type="ARBA" id="ARBA00023002"/>
    </source>
</evidence>
<keyword evidence="5" id="KW-1185">Reference proteome</keyword>
<evidence type="ECO:0000256" key="2">
    <source>
        <dbReference type="SAM" id="MobiDB-lite"/>
    </source>
</evidence>
<keyword evidence="1" id="KW-0560">Oxidoreductase</keyword>
<evidence type="ECO:0000313" key="4">
    <source>
        <dbReference type="EMBL" id="MDP9833306.1"/>
    </source>
</evidence>
<dbReference type="InterPro" id="IPR028939">
    <property type="entry name" value="P5C_Rdtase_cat_N"/>
</dbReference>
<dbReference type="Gene3D" id="3.40.50.720">
    <property type="entry name" value="NAD(P)-binding Rossmann-like Domain"/>
    <property type="match status" value="1"/>
</dbReference>
<reference evidence="4 5" key="1">
    <citation type="submission" date="2023-07" db="EMBL/GenBank/DDBJ databases">
        <title>Sequencing the genomes of 1000 actinobacteria strains.</title>
        <authorList>
            <person name="Klenk H.-P."/>
        </authorList>
    </citation>
    <scope>NUCLEOTIDE SEQUENCE [LARGE SCALE GENOMIC DNA]</scope>
    <source>
        <strain evidence="4 5">DSM 19515</strain>
    </source>
</reference>
<feature type="domain" description="Pyrroline-5-carboxylate reductase catalytic N-terminal" evidence="3">
    <location>
        <begin position="8"/>
        <end position="95"/>
    </location>
</feature>
<dbReference type="Proteomes" id="UP001230145">
    <property type="component" value="Unassembled WGS sequence"/>
</dbReference>
<evidence type="ECO:0000259" key="3">
    <source>
        <dbReference type="Pfam" id="PF03807"/>
    </source>
</evidence>
<dbReference type="SUPFAM" id="SSF51735">
    <property type="entry name" value="NAD(P)-binding Rossmann-fold domains"/>
    <property type="match status" value="1"/>
</dbReference>
<feature type="region of interest" description="Disordered" evidence="2">
    <location>
        <begin position="220"/>
        <end position="246"/>
    </location>
</feature>
<organism evidence="4 5">
    <name type="scientific">Trueperella abortisuis</name>
    <dbReference type="NCBI Taxonomy" id="445930"/>
    <lineage>
        <taxon>Bacteria</taxon>
        <taxon>Bacillati</taxon>
        <taxon>Actinomycetota</taxon>
        <taxon>Actinomycetes</taxon>
        <taxon>Actinomycetales</taxon>
        <taxon>Actinomycetaceae</taxon>
        <taxon>Trueperella</taxon>
    </lineage>
</organism>
<dbReference type="EMBL" id="JAUSQL010000001">
    <property type="protein sequence ID" value="MDP9833306.1"/>
    <property type="molecule type" value="Genomic_DNA"/>
</dbReference>
<sequence>MDIFRHGVAIIGAGLMGLSLAERLISIGTTPYVAARRPAAELAATLGTQARAIDVADIADLPPKAPVFLAIPLSALETIPAAALDGRLAIDVANYWPRLDAAGRFAQDPRGTSLVTQELFPATRVVKTLNHLAYSDLSFDARPSSADYRRGQCVAADDAEARFAAALIVDALGFAPVDAGALANGRLFGPGTQIFNGGWRTAEQLTRILRRLGDHQAAPFDLGEHGDCPGRERQSGSSEKYVGGAN</sequence>
<dbReference type="PANTHER" id="PTHR14239">
    <property type="entry name" value="DUDULIN-RELATED"/>
    <property type="match status" value="1"/>
</dbReference>
<dbReference type="InterPro" id="IPR051267">
    <property type="entry name" value="STEAP_metalloreductase"/>
</dbReference>
<evidence type="ECO:0000313" key="5">
    <source>
        <dbReference type="Proteomes" id="UP001230145"/>
    </source>
</evidence>